<reference evidence="1 2" key="1">
    <citation type="submission" date="2021-06" db="EMBL/GenBank/DDBJ databases">
        <authorList>
            <person name="Palmer J.M."/>
        </authorList>
    </citation>
    <scope>NUCLEOTIDE SEQUENCE [LARGE SCALE GENOMIC DNA]</scope>
    <source>
        <strain evidence="1 2">AS_MEX2019</strain>
        <tissue evidence="1">Muscle</tissue>
    </source>
</reference>
<accession>A0ABV1ABQ8</accession>
<sequence length="103" mass="11428">MSSKSNFFQKQLGYNLWIWSKIQNIRAKPTSDNQPTISPQLLLMIFGSNRWMTDVISGLHGLQLVTTNGSEARKNASSQKGLSVISAHSYKSAPNLSRSTSRS</sequence>
<proteinExistence type="predicted"/>
<gene>
    <name evidence="1" type="ORF">AMECASPLE_027987</name>
</gene>
<protein>
    <submittedName>
        <fullName evidence="1">Uncharacterized protein</fullName>
    </submittedName>
</protein>
<comment type="caution">
    <text evidence="1">The sequence shown here is derived from an EMBL/GenBank/DDBJ whole genome shotgun (WGS) entry which is preliminary data.</text>
</comment>
<evidence type="ECO:0000313" key="1">
    <source>
        <dbReference type="EMBL" id="MEQ2315983.1"/>
    </source>
</evidence>
<keyword evidence="2" id="KW-1185">Reference proteome</keyword>
<dbReference type="Proteomes" id="UP001469553">
    <property type="component" value="Unassembled WGS sequence"/>
</dbReference>
<name>A0ABV1ABQ8_9TELE</name>
<dbReference type="EMBL" id="JAHRIP010087667">
    <property type="protein sequence ID" value="MEQ2315983.1"/>
    <property type="molecule type" value="Genomic_DNA"/>
</dbReference>
<organism evidence="1 2">
    <name type="scientific">Ameca splendens</name>
    <dbReference type="NCBI Taxonomy" id="208324"/>
    <lineage>
        <taxon>Eukaryota</taxon>
        <taxon>Metazoa</taxon>
        <taxon>Chordata</taxon>
        <taxon>Craniata</taxon>
        <taxon>Vertebrata</taxon>
        <taxon>Euteleostomi</taxon>
        <taxon>Actinopterygii</taxon>
        <taxon>Neopterygii</taxon>
        <taxon>Teleostei</taxon>
        <taxon>Neoteleostei</taxon>
        <taxon>Acanthomorphata</taxon>
        <taxon>Ovalentaria</taxon>
        <taxon>Atherinomorphae</taxon>
        <taxon>Cyprinodontiformes</taxon>
        <taxon>Goodeidae</taxon>
        <taxon>Ameca</taxon>
    </lineage>
</organism>
<evidence type="ECO:0000313" key="2">
    <source>
        <dbReference type="Proteomes" id="UP001469553"/>
    </source>
</evidence>